<dbReference type="Pfam" id="PF19459">
    <property type="entry name" value="DUF5996"/>
    <property type="match status" value="1"/>
</dbReference>
<dbReference type="KEGG" id="eke:EK0264_17590"/>
<evidence type="ECO:0000313" key="1">
    <source>
        <dbReference type="EMBL" id="QHC01907.1"/>
    </source>
</evidence>
<dbReference type="EMBL" id="CP047156">
    <property type="protein sequence ID" value="QHC01907.1"/>
    <property type="molecule type" value="Genomic_DNA"/>
</dbReference>
<gene>
    <name evidence="1" type="ORF">EK0264_17590</name>
</gene>
<protein>
    <recommendedName>
        <fullName evidence="3">Ava_C0101 and related proteins</fullName>
    </recommendedName>
</protein>
<evidence type="ECO:0008006" key="3">
    <source>
        <dbReference type="Google" id="ProtNLM"/>
    </source>
</evidence>
<dbReference type="OrthoDB" id="9800945at2"/>
<proteinExistence type="predicted"/>
<accession>A0A7L4YTQ9</accession>
<name>A0A7L4YTQ9_9ACTN</name>
<dbReference type="InParanoid" id="A0A7L4YTQ9"/>
<keyword evidence="2" id="KW-1185">Reference proteome</keyword>
<reference evidence="1 2" key="1">
    <citation type="journal article" date="2018" name="Int. J. Syst. Evol. Microbiol.">
        <title>Epidermidibacterium keratini gen. nov., sp. nov., a member of the family Sporichthyaceae, isolated from keratin epidermis.</title>
        <authorList>
            <person name="Lee D.G."/>
            <person name="Trujillo M.E."/>
            <person name="Kang S."/>
            <person name="Nam J.J."/>
            <person name="Kim Y.J."/>
        </authorList>
    </citation>
    <scope>NUCLEOTIDE SEQUENCE [LARGE SCALE GENOMIC DNA]</scope>
    <source>
        <strain evidence="1 2">EPI-7</strain>
    </source>
</reference>
<sequence>MDTPQWPQLPTDSWTDTRETFHMWTQIVGKIQMVGTPLVNHWWNVSFDITARGLGTRLIPYHGRGFDMEFDFIDQQLVLRCSDGGRVTVALEPKTVADFFAETLDALKQLGVGAEIIPAPNEVEPAIPFAEDTEHKSYDGEAMRTFWTQLVQINRVFELHRAWFVGKASPVQLFWGSLDLSVTRYSGRGAPPHTGSVPNCAPFVMEEAESRENAAAGFWAGGTEGMFYAYCYPTPDGYADATIKPEGAHWDSDLGEFVMPYEVVRTAKDPDATLMAFLDSTYAAAADLGKWDRKMLEENPDRLDKYIRAEREELKEHPF</sequence>
<dbReference type="RefSeq" id="WP_159547031.1">
    <property type="nucleotide sequence ID" value="NZ_CP047156.1"/>
</dbReference>
<dbReference type="InterPro" id="IPR046038">
    <property type="entry name" value="DUF5996"/>
</dbReference>
<dbReference type="Proteomes" id="UP000463857">
    <property type="component" value="Chromosome"/>
</dbReference>
<evidence type="ECO:0000313" key="2">
    <source>
        <dbReference type="Proteomes" id="UP000463857"/>
    </source>
</evidence>
<organism evidence="1 2">
    <name type="scientific">Epidermidibacterium keratini</name>
    <dbReference type="NCBI Taxonomy" id="1891644"/>
    <lineage>
        <taxon>Bacteria</taxon>
        <taxon>Bacillati</taxon>
        <taxon>Actinomycetota</taxon>
        <taxon>Actinomycetes</taxon>
        <taxon>Sporichthyales</taxon>
        <taxon>Sporichthyaceae</taxon>
        <taxon>Epidermidibacterium</taxon>
    </lineage>
</organism>
<dbReference type="AlphaFoldDB" id="A0A7L4YTQ9"/>